<sequence length="102" mass="12038">MYIPDDIFNIIIDKIYELNHSKYWKKISEQCAINSYLRLIDVNWSKSISKITDKKERNGKIFFLGLAKGAYNGDRYCLEFVEYSCDGFMTYDWINNIGNISL</sequence>
<organism evidence="1">
    <name type="scientific">marine sediment metagenome</name>
    <dbReference type="NCBI Taxonomy" id="412755"/>
    <lineage>
        <taxon>unclassified sequences</taxon>
        <taxon>metagenomes</taxon>
        <taxon>ecological metagenomes</taxon>
    </lineage>
</organism>
<evidence type="ECO:0000313" key="1">
    <source>
        <dbReference type="EMBL" id="GAG76582.1"/>
    </source>
</evidence>
<comment type="caution">
    <text evidence="1">The sequence shown here is derived from an EMBL/GenBank/DDBJ whole genome shotgun (WGS) entry which is preliminary data.</text>
</comment>
<dbReference type="EMBL" id="BART01013385">
    <property type="protein sequence ID" value="GAG76582.1"/>
    <property type="molecule type" value="Genomic_DNA"/>
</dbReference>
<name>X1B5K9_9ZZZZ</name>
<accession>X1B5K9</accession>
<gene>
    <name evidence="1" type="ORF">S01H4_27395</name>
</gene>
<dbReference type="AlphaFoldDB" id="X1B5K9"/>
<reference evidence="1" key="1">
    <citation type="journal article" date="2014" name="Front. Microbiol.">
        <title>High frequency of phylogenetically diverse reductive dehalogenase-homologous genes in deep subseafloor sedimentary metagenomes.</title>
        <authorList>
            <person name="Kawai M."/>
            <person name="Futagami T."/>
            <person name="Toyoda A."/>
            <person name="Takaki Y."/>
            <person name="Nishi S."/>
            <person name="Hori S."/>
            <person name="Arai W."/>
            <person name="Tsubouchi T."/>
            <person name="Morono Y."/>
            <person name="Uchiyama I."/>
            <person name="Ito T."/>
            <person name="Fujiyama A."/>
            <person name="Inagaki F."/>
            <person name="Takami H."/>
        </authorList>
    </citation>
    <scope>NUCLEOTIDE SEQUENCE</scope>
    <source>
        <strain evidence="1">Expedition CK06-06</strain>
    </source>
</reference>
<protein>
    <submittedName>
        <fullName evidence="1">Uncharacterized protein</fullName>
    </submittedName>
</protein>
<proteinExistence type="predicted"/>